<dbReference type="GO" id="GO:0005524">
    <property type="term" value="F:ATP binding"/>
    <property type="evidence" value="ECO:0007669"/>
    <property type="project" value="UniProtKB-KW"/>
</dbReference>
<evidence type="ECO:0000313" key="12">
    <source>
        <dbReference type="EMBL" id="KAK0742607.1"/>
    </source>
</evidence>
<dbReference type="Pfam" id="PF00122">
    <property type="entry name" value="E1-E2_ATPase"/>
    <property type="match status" value="1"/>
</dbReference>
<dbReference type="NCBIfam" id="TIGR01494">
    <property type="entry name" value="ATPase_P-type"/>
    <property type="match status" value="2"/>
</dbReference>
<dbReference type="Gene3D" id="1.20.1110.10">
    <property type="entry name" value="Calcium-transporting ATPase, transmembrane domain"/>
    <property type="match status" value="1"/>
</dbReference>
<dbReference type="FunFam" id="3.40.1110.10:FF:000114">
    <property type="entry name" value="H /K ATPase alpha subunit, putative"/>
    <property type="match status" value="1"/>
</dbReference>
<dbReference type="InterPro" id="IPR004014">
    <property type="entry name" value="ATPase_P-typ_cation-transptr_N"/>
</dbReference>
<dbReference type="Pfam" id="PF00689">
    <property type="entry name" value="Cation_ATPase_C"/>
    <property type="match status" value="1"/>
</dbReference>
<protein>
    <recommendedName>
        <fullName evidence="11">Cation-transporting P-type ATPase N-terminal domain-containing protein</fullName>
    </recommendedName>
</protein>
<dbReference type="Pfam" id="PF13246">
    <property type="entry name" value="Cation_ATPase"/>
    <property type="match status" value="1"/>
</dbReference>
<organism evidence="12 13">
    <name type="scientific">Schizothecium vesticola</name>
    <dbReference type="NCBI Taxonomy" id="314040"/>
    <lineage>
        <taxon>Eukaryota</taxon>
        <taxon>Fungi</taxon>
        <taxon>Dikarya</taxon>
        <taxon>Ascomycota</taxon>
        <taxon>Pezizomycotina</taxon>
        <taxon>Sordariomycetes</taxon>
        <taxon>Sordariomycetidae</taxon>
        <taxon>Sordariales</taxon>
        <taxon>Schizotheciaceae</taxon>
        <taxon>Schizothecium</taxon>
    </lineage>
</organism>
<evidence type="ECO:0000256" key="7">
    <source>
        <dbReference type="ARBA" id="ARBA00022989"/>
    </source>
</evidence>
<evidence type="ECO:0000259" key="11">
    <source>
        <dbReference type="SMART" id="SM00831"/>
    </source>
</evidence>
<dbReference type="GO" id="GO:0036376">
    <property type="term" value="P:sodium ion export across plasma membrane"/>
    <property type="evidence" value="ECO:0007669"/>
    <property type="project" value="TreeGrafter"/>
</dbReference>
<dbReference type="InterPro" id="IPR023214">
    <property type="entry name" value="HAD_sf"/>
</dbReference>
<keyword evidence="6" id="KW-1278">Translocase</keyword>
<dbReference type="Gene3D" id="2.70.150.10">
    <property type="entry name" value="Calcium-transporting ATPase, cytoplasmic transduction domain A"/>
    <property type="match status" value="1"/>
</dbReference>
<evidence type="ECO:0000256" key="4">
    <source>
        <dbReference type="ARBA" id="ARBA00022741"/>
    </source>
</evidence>
<dbReference type="SUPFAM" id="SSF81665">
    <property type="entry name" value="Calcium ATPase, transmembrane domain M"/>
    <property type="match status" value="1"/>
</dbReference>
<evidence type="ECO:0000256" key="8">
    <source>
        <dbReference type="ARBA" id="ARBA00023136"/>
    </source>
</evidence>
<evidence type="ECO:0000313" key="13">
    <source>
        <dbReference type="Proteomes" id="UP001172155"/>
    </source>
</evidence>
<dbReference type="InterPro" id="IPR008250">
    <property type="entry name" value="ATPase_P-typ_transduc_dom_A_sf"/>
</dbReference>
<dbReference type="InterPro" id="IPR059000">
    <property type="entry name" value="ATPase_P-type_domA"/>
</dbReference>
<evidence type="ECO:0000256" key="3">
    <source>
        <dbReference type="ARBA" id="ARBA00022692"/>
    </source>
</evidence>
<dbReference type="InterPro" id="IPR001757">
    <property type="entry name" value="P_typ_ATPase"/>
</dbReference>
<dbReference type="PANTHER" id="PTHR43294">
    <property type="entry name" value="SODIUM/POTASSIUM-TRANSPORTING ATPASE SUBUNIT ALPHA"/>
    <property type="match status" value="1"/>
</dbReference>
<keyword evidence="4" id="KW-0547">Nucleotide-binding</keyword>
<feature type="region of interest" description="Disordered" evidence="9">
    <location>
        <begin position="1"/>
        <end position="33"/>
    </location>
</feature>
<feature type="transmembrane region" description="Helical" evidence="10">
    <location>
        <begin position="128"/>
        <end position="148"/>
    </location>
</feature>
<sequence length="1087" mass="118454">MNRVGRRSLEGPAQGRTRSRSHGSLSIRRSNSGVDPSAALPIQYRTISIDIDDLNRKGQLAKKAQEAATTDLADLEWHTLAADDLVRRLTSSLATGLSMDQVKRRSVECGKNAPTPPKTHRVRQTIGYFFKGFGSILLIGAVLVFVAWKPLGNPPAPANLALAIVLLAVFFIQAAFNMWQDWSSSRVMASIRTMIPDECLVVRDGEQAVVMAVDVVPGDVLVIKAGNKLPADVRFLQVSSDAKFDRSILTGESVPLSASTDCTDQNYLETKNIGLQGTHCSSGTCTGIVVATGNRTVFGRIAKLTSEPKKGLTTLEREVLNFVYVICSIMVVMIVLVVILWAAWLRKAHPDWINVPTLIVSCVSVAVAFIPEGLPIALTASLTISANMMRKNKILCKSLKTVETLGSVSVICSDKTGTLTRNQMVVTDCAIGRQIMSTEGARDLLVSNRNAPVGALSINAVDQLRAIAGLCNAGEFDATTKHLPLSLRKIHGDATDQAILRFAEALEPIEDLKRSWSTKFDLAFNSKNKFMIRVLGMTNPSGLAAALPGSVAAVFEPRDMLLTIKGAPEILLERCTNYTGMSGTPMPLDAAAREQIEQIKNEWSSKGRRVLLLAHKAVSSSWIKSSPSSSGFEAEMMEQARSGLTLVGLVAIIDPPREEIPGVVSTLRRAGIRIFMVTGDFALTAQAIARECGIITNPNHLVADATALSRPSSTATKEVSPSPSAFAATDSSSIVLTGRDLLSMTPSQWDTLVACYTEVVFARTTPEQKLRIVRELQTRGHVVGMTGDGVNDAPALRAADIGIAMGGGSDIAVEAADMVLLDASFGSIVEAVRYGRMMFDNLKKTIAYLLPAGSFSEFWPVMTNVMFGLPQILSSFLMIIICCFTDCLAATALAYETPEADVLLRPPRKIGVDHLVDWKLIVQGYGFVGVIETLTSFAMSYWYLQRSGIPFATLWFSFGSLPADIDPEYYTQKTNEASSIYFVTLVVMQWFNLLSVRTRRLSIFQHSPVFNKLTQNYYLFPAILFSLVMAFFWLYIPPLQTVLATTPVPVEHWFLPMAFGVGLLLLDEGRKFAVRKWPGGFLAKAAW</sequence>
<dbReference type="GO" id="GO:0030007">
    <property type="term" value="P:intracellular potassium ion homeostasis"/>
    <property type="evidence" value="ECO:0007669"/>
    <property type="project" value="TreeGrafter"/>
</dbReference>
<dbReference type="SFLD" id="SFLDS00003">
    <property type="entry name" value="Haloacid_Dehalogenase"/>
    <property type="match status" value="1"/>
</dbReference>
<dbReference type="Proteomes" id="UP001172155">
    <property type="component" value="Unassembled WGS sequence"/>
</dbReference>
<dbReference type="SFLD" id="SFLDF00027">
    <property type="entry name" value="p-type_atpase"/>
    <property type="match status" value="1"/>
</dbReference>
<keyword evidence="3 10" id="KW-0812">Transmembrane</keyword>
<comment type="caution">
    <text evidence="12">The sequence shown here is derived from an EMBL/GenBank/DDBJ whole genome shotgun (WGS) entry which is preliminary data.</text>
</comment>
<comment type="subcellular location">
    <subcellularLocation>
        <location evidence="1">Cell membrane</location>
        <topology evidence="1">Multi-pass membrane protein</topology>
    </subcellularLocation>
</comment>
<dbReference type="PRINTS" id="PR00121">
    <property type="entry name" value="NAKATPASE"/>
</dbReference>
<dbReference type="SMART" id="SM00831">
    <property type="entry name" value="Cation_ATPase_N"/>
    <property type="match status" value="1"/>
</dbReference>
<keyword evidence="5" id="KW-0067">ATP-binding</keyword>
<dbReference type="PANTHER" id="PTHR43294:SF21">
    <property type="entry name" value="CATION TRANSPORTING ATPASE"/>
    <property type="match status" value="1"/>
</dbReference>
<feature type="transmembrane region" description="Helical" evidence="10">
    <location>
        <begin position="1017"/>
        <end position="1036"/>
    </location>
</feature>
<feature type="transmembrane region" description="Helical" evidence="10">
    <location>
        <begin position="160"/>
        <end position="179"/>
    </location>
</feature>
<name>A0AA40K1W3_9PEZI</name>
<dbReference type="InterPro" id="IPR044492">
    <property type="entry name" value="P_typ_ATPase_HD_dom"/>
</dbReference>
<evidence type="ECO:0000256" key="6">
    <source>
        <dbReference type="ARBA" id="ARBA00022967"/>
    </source>
</evidence>
<dbReference type="InterPro" id="IPR018303">
    <property type="entry name" value="ATPase_P-typ_P_site"/>
</dbReference>
<dbReference type="SFLD" id="SFLDG00002">
    <property type="entry name" value="C1.7:_P-type_atpase_like"/>
    <property type="match status" value="1"/>
</dbReference>
<dbReference type="PRINTS" id="PR00119">
    <property type="entry name" value="CATATPASE"/>
</dbReference>
<dbReference type="FunFam" id="3.40.50.1000:FF:000001">
    <property type="entry name" value="Phospholipid-transporting ATPase IC"/>
    <property type="match status" value="1"/>
</dbReference>
<feature type="compositionally biased region" description="Polar residues" evidence="9">
    <location>
        <begin position="22"/>
        <end position="33"/>
    </location>
</feature>
<feature type="transmembrane region" description="Helical" evidence="10">
    <location>
        <begin position="979"/>
        <end position="996"/>
    </location>
</feature>
<dbReference type="GO" id="GO:1902600">
    <property type="term" value="P:proton transmembrane transport"/>
    <property type="evidence" value="ECO:0007669"/>
    <property type="project" value="TreeGrafter"/>
</dbReference>
<keyword evidence="13" id="KW-1185">Reference proteome</keyword>
<feature type="transmembrane region" description="Helical" evidence="10">
    <location>
        <begin position="357"/>
        <end position="384"/>
    </location>
</feature>
<feature type="domain" description="Cation-transporting P-type ATPase N-terminal" evidence="11">
    <location>
        <begin position="76"/>
        <end position="149"/>
    </location>
</feature>
<dbReference type="GO" id="GO:0006883">
    <property type="term" value="P:intracellular sodium ion homeostasis"/>
    <property type="evidence" value="ECO:0007669"/>
    <property type="project" value="TreeGrafter"/>
</dbReference>
<dbReference type="InterPro" id="IPR023299">
    <property type="entry name" value="ATPase_P-typ_cyto_dom_N"/>
</dbReference>
<accession>A0AA40K1W3</accession>
<dbReference type="EMBL" id="JAUKUD010000005">
    <property type="protein sequence ID" value="KAK0742607.1"/>
    <property type="molecule type" value="Genomic_DNA"/>
</dbReference>
<evidence type="ECO:0000256" key="9">
    <source>
        <dbReference type="SAM" id="MobiDB-lite"/>
    </source>
</evidence>
<dbReference type="Gene3D" id="3.40.1110.10">
    <property type="entry name" value="Calcium-transporting ATPase, cytoplasmic domain N"/>
    <property type="match status" value="1"/>
</dbReference>
<dbReference type="GO" id="GO:0016887">
    <property type="term" value="F:ATP hydrolysis activity"/>
    <property type="evidence" value="ECO:0007669"/>
    <property type="project" value="InterPro"/>
</dbReference>
<keyword evidence="2" id="KW-1003">Cell membrane</keyword>
<keyword evidence="8 10" id="KW-0472">Membrane</keyword>
<dbReference type="SUPFAM" id="SSF56784">
    <property type="entry name" value="HAD-like"/>
    <property type="match status" value="1"/>
</dbReference>
<reference evidence="12" key="1">
    <citation type="submission" date="2023-06" db="EMBL/GenBank/DDBJ databases">
        <title>Genome-scale phylogeny and comparative genomics of the fungal order Sordariales.</title>
        <authorList>
            <consortium name="Lawrence Berkeley National Laboratory"/>
            <person name="Hensen N."/>
            <person name="Bonometti L."/>
            <person name="Westerberg I."/>
            <person name="Brannstrom I.O."/>
            <person name="Guillou S."/>
            <person name="Cros-Aarteil S."/>
            <person name="Calhoun S."/>
            <person name="Haridas S."/>
            <person name="Kuo A."/>
            <person name="Mondo S."/>
            <person name="Pangilinan J."/>
            <person name="Riley R."/>
            <person name="LaButti K."/>
            <person name="Andreopoulos B."/>
            <person name="Lipzen A."/>
            <person name="Chen C."/>
            <person name="Yanf M."/>
            <person name="Daum C."/>
            <person name="Ng V."/>
            <person name="Clum A."/>
            <person name="Steindorff A."/>
            <person name="Ohm R."/>
            <person name="Martin F."/>
            <person name="Silar P."/>
            <person name="Natvig D."/>
            <person name="Lalanne C."/>
            <person name="Gautier V."/>
            <person name="Ament-velasquez S.L."/>
            <person name="Kruys A."/>
            <person name="Hutchinson M.I."/>
            <person name="Powell A.J."/>
            <person name="Barry K."/>
            <person name="Miller A.N."/>
            <person name="Grigoriev I.V."/>
            <person name="Debuchy R."/>
            <person name="Gladieux P."/>
            <person name="Thoren M.H."/>
            <person name="Johannesson H."/>
        </authorList>
    </citation>
    <scope>NUCLEOTIDE SEQUENCE</scope>
    <source>
        <strain evidence="12">SMH3187-1</strain>
    </source>
</reference>
<keyword evidence="7 10" id="KW-1133">Transmembrane helix</keyword>
<dbReference type="InterPro" id="IPR006068">
    <property type="entry name" value="ATPase_P-typ_cation-transptr_C"/>
</dbReference>
<dbReference type="PROSITE" id="PS00154">
    <property type="entry name" value="ATPASE_E1_E2"/>
    <property type="match status" value="1"/>
</dbReference>
<dbReference type="FunFam" id="3.40.50.1000:FF:000083">
    <property type="entry name" value="Sodium/potassium-transporting ATPase subunit alpha"/>
    <property type="match status" value="1"/>
</dbReference>
<dbReference type="InterPro" id="IPR050510">
    <property type="entry name" value="Cation_transp_ATPase_P-type"/>
</dbReference>
<proteinExistence type="predicted"/>
<evidence type="ECO:0000256" key="2">
    <source>
        <dbReference type="ARBA" id="ARBA00022475"/>
    </source>
</evidence>
<dbReference type="GO" id="GO:0005886">
    <property type="term" value="C:plasma membrane"/>
    <property type="evidence" value="ECO:0007669"/>
    <property type="project" value="UniProtKB-SubCell"/>
</dbReference>
<gene>
    <name evidence="12" type="ORF">B0T18DRAFT_438859</name>
</gene>
<feature type="transmembrane region" description="Helical" evidence="10">
    <location>
        <begin position="319"/>
        <end position="345"/>
    </location>
</feature>
<dbReference type="SUPFAM" id="SSF81660">
    <property type="entry name" value="Metal cation-transporting ATPase, ATP-binding domain N"/>
    <property type="match status" value="1"/>
</dbReference>
<dbReference type="InterPro" id="IPR023298">
    <property type="entry name" value="ATPase_P-typ_TM_dom_sf"/>
</dbReference>
<dbReference type="SUPFAM" id="SSF81653">
    <property type="entry name" value="Calcium ATPase, transduction domain A"/>
    <property type="match status" value="1"/>
</dbReference>
<dbReference type="Pfam" id="PF00702">
    <property type="entry name" value="Hydrolase"/>
    <property type="match status" value="1"/>
</dbReference>
<evidence type="ECO:0000256" key="10">
    <source>
        <dbReference type="SAM" id="Phobius"/>
    </source>
</evidence>
<dbReference type="InterPro" id="IPR036412">
    <property type="entry name" value="HAD-like_sf"/>
</dbReference>
<dbReference type="Gene3D" id="3.40.50.1000">
    <property type="entry name" value="HAD superfamily/HAD-like"/>
    <property type="match status" value="1"/>
</dbReference>
<evidence type="ECO:0000256" key="5">
    <source>
        <dbReference type="ARBA" id="ARBA00022840"/>
    </source>
</evidence>
<dbReference type="AlphaFoldDB" id="A0AA40K1W3"/>
<dbReference type="GO" id="GO:0005391">
    <property type="term" value="F:P-type sodium:potassium-exchanging transporter activity"/>
    <property type="evidence" value="ECO:0007669"/>
    <property type="project" value="TreeGrafter"/>
</dbReference>
<dbReference type="Pfam" id="PF00690">
    <property type="entry name" value="Cation_ATPase_N"/>
    <property type="match status" value="1"/>
</dbReference>
<feature type="transmembrane region" description="Helical" evidence="10">
    <location>
        <begin position="1048"/>
        <end position="1066"/>
    </location>
</feature>
<dbReference type="GO" id="GO:1990573">
    <property type="term" value="P:potassium ion import across plasma membrane"/>
    <property type="evidence" value="ECO:0007669"/>
    <property type="project" value="TreeGrafter"/>
</dbReference>
<evidence type="ECO:0000256" key="1">
    <source>
        <dbReference type="ARBA" id="ARBA00004651"/>
    </source>
</evidence>
<feature type="transmembrane region" description="Helical" evidence="10">
    <location>
        <begin position="873"/>
        <end position="895"/>
    </location>
</feature>